<keyword evidence="1" id="KW-1133">Transmembrane helix</keyword>
<dbReference type="EMBL" id="MUHD01000006">
    <property type="protein sequence ID" value="OXB10183.1"/>
    <property type="molecule type" value="Genomic_DNA"/>
</dbReference>
<organism evidence="2 3">
    <name type="scientific">Flavobacterium plurextorum</name>
    <dbReference type="NCBI Taxonomy" id="1114867"/>
    <lineage>
        <taxon>Bacteria</taxon>
        <taxon>Pseudomonadati</taxon>
        <taxon>Bacteroidota</taxon>
        <taxon>Flavobacteriia</taxon>
        <taxon>Flavobacteriales</taxon>
        <taxon>Flavobacteriaceae</taxon>
        <taxon>Flavobacterium</taxon>
    </lineage>
</organism>
<evidence type="ECO:0000256" key="1">
    <source>
        <dbReference type="SAM" id="Phobius"/>
    </source>
</evidence>
<evidence type="ECO:0000313" key="2">
    <source>
        <dbReference type="EMBL" id="OXB10183.1"/>
    </source>
</evidence>
<protein>
    <submittedName>
        <fullName evidence="2">Uncharacterized protein</fullName>
    </submittedName>
</protein>
<feature type="transmembrane region" description="Helical" evidence="1">
    <location>
        <begin position="35"/>
        <end position="55"/>
    </location>
</feature>
<feature type="transmembrane region" description="Helical" evidence="1">
    <location>
        <begin position="7"/>
        <end position="29"/>
    </location>
</feature>
<keyword evidence="3" id="KW-1185">Reference proteome</keyword>
<keyword evidence="1" id="KW-0472">Membrane</keyword>
<name>A0ABX4CZF3_9FLAO</name>
<dbReference type="Proteomes" id="UP000198381">
    <property type="component" value="Unassembled WGS sequence"/>
</dbReference>
<dbReference type="RefSeq" id="WP_089056818.1">
    <property type="nucleotide sequence ID" value="NZ_MUHD01000006.1"/>
</dbReference>
<keyword evidence="1" id="KW-0812">Transmembrane</keyword>
<gene>
    <name evidence="2" type="ORF">B0A81_04005</name>
</gene>
<evidence type="ECO:0000313" key="3">
    <source>
        <dbReference type="Proteomes" id="UP000198381"/>
    </source>
</evidence>
<comment type="caution">
    <text evidence="2">The sequence shown here is derived from an EMBL/GenBank/DDBJ whole genome shotgun (WGS) entry which is preliminary data.</text>
</comment>
<proteinExistence type="predicted"/>
<accession>A0ABX4CZF3</accession>
<sequence length="64" mass="7112">MKKESIFYLAIIFTVFGLFLTGLGVGKIFHKGCEGAIVGVGIGFTITALKLFNIFRHIDVYEKK</sequence>
<reference evidence="2 3" key="1">
    <citation type="submission" date="2016-11" db="EMBL/GenBank/DDBJ databases">
        <title>Whole genomes of Flavobacteriaceae.</title>
        <authorList>
            <person name="Stine C."/>
            <person name="Li C."/>
            <person name="Tadesse D."/>
        </authorList>
    </citation>
    <scope>NUCLEOTIDE SEQUENCE [LARGE SCALE GENOMIC DNA]</scope>
    <source>
        <strain evidence="2 3">CCUG 60112</strain>
    </source>
</reference>